<name>A0A518F054_9BACT</name>
<accession>A0A518F054</accession>
<feature type="transmembrane region" description="Helical" evidence="1">
    <location>
        <begin position="95"/>
        <end position="123"/>
    </location>
</feature>
<evidence type="ECO:0000313" key="4">
    <source>
        <dbReference type="Proteomes" id="UP000320390"/>
    </source>
</evidence>
<evidence type="ECO:0000256" key="1">
    <source>
        <dbReference type="SAM" id="Phobius"/>
    </source>
</evidence>
<dbReference type="PIRSF" id="PIRSF006162">
    <property type="entry name" value="PgpA"/>
    <property type="match status" value="1"/>
</dbReference>
<keyword evidence="1" id="KW-0472">Membrane</keyword>
<dbReference type="AlphaFoldDB" id="A0A518F054"/>
<dbReference type="InterPro" id="IPR036681">
    <property type="entry name" value="PgpA-like_sf"/>
</dbReference>
<evidence type="ECO:0000313" key="3">
    <source>
        <dbReference type="EMBL" id="QDV09722.1"/>
    </source>
</evidence>
<dbReference type="SUPFAM" id="SSF101307">
    <property type="entry name" value="YutG-like"/>
    <property type="match status" value="1"/>
</dbReference>
<evidence type="ECO:0000259" key="2">
    <source>
        <dbReference type="Pfam" id="PF04608"/>
    </source>
</evidence>
<dbReference type="GO" id="GO:0008962">
    <property type="term" value="F:phosphatidylglycerophosphatase activity"/>
    <property type="evidence" value="ECO:0007669"/>
    <property type="project" value="UniProtKB-EC"/>
</dbReference>
<dbReference type="GO" id="GO:0006629">
    <property type="term" value="P:lipid metabolic process"/>
    <property type="evidence" value="ECO:0007669"/>
    <property type="project" value="InterPro"/>
</dbReference>
<keyword evidence="4" id="KW-1185">Reference proteome</keyword>
<dbReference type="CDD" id="cd06971">
    <property type="entry name" value="PgpA"/>
    <property type="match status" value="1"/>
</dbReference>
<dbReference type="InterPro" id="IPR007686">
    <property type="entry name" value="YutG/PgpA"/>
</dbReference>
<dbReference type="EC" id="3.1.3.27" evidence="3"/>
<gene>
    <name evidence="3" type="primary">pgpA</name>
    <name evidence="3" type="ORF">Poly30_52810</name>
</gene>
<dbReference type="Pfam" id="PF04608">
    <property type="entry name" value="PgpA"/>
    <property type="match status" value="1"/>
</dbReference>
<dbReference type="PANTHER" id="PTHR36305:SF1">
    <property type="entry name" value="PHOSPHATIDYLGLYCEROPHOSPHATASE A"/>
    <property type="match status" value="1"/>
</dbReference>
<dbReference type="EMBL" id="CP036434">
    <property type="protein sequence ID" value="QDV09722.1"/>
    <property type="molecule type" value="Genomic_DNA"/>
</dbReference>
<dbReference type="PANTHER" id="PTHR36305">
    <property type="entry name" value="PHOSPHATIDYLGLYCEROPHOSPHATASE A"/>
    <property type="match status" value="1"/>
</dbReference>
<keyword evidence="3" id="KW-0378">Hydrolase</keyword>
<feature type="transmembrane region" description="Helical" evidence="1">
    <location>
        <begin position="20"/>
        <end position="50"/>
    </location>
</feature>
<organism evidence="3 4">
    <name type="scientific">Saltatorellus ferox</name>
    <dbReference type="NCBI Taxonomy" id="2528018"/>
    <lineage>
        <taxon>Bacteria</taxon>
        <taxon>Pseudomonadati</taxon>
        <taxon>Planctomycetota</taxon>
        <taxon>Planctomycetia</taxon>
        <taxon>Planctomycetia incertae sedis</taxon>
        <taxon>Saltatorellus</taxon>
    </lineage>
</organism>
<dbReference type="InterPro" id="IPR026037">
    <property type="entry name" value="PgpA"/>
</dbReference>
<proteinExistence type="predicted"/>
<keyword evidence="1" id="KW-0812">Transmembrane</keyword>
<reference evidence="3 4" key="1">
    <citation type="submission" date="2019-02" db="EMBL/GenBank/DDBJ databases">
        <title>Deep-cultivation of Planctomycetes and their phenomic and genomic characterization uncovers novel biology.</title>
        <authorList>
            <person name="Wiegand S."/>
            <person name="Jogler M."/>
            <person name="Boedeker C."/>
            <person name="Pinto D."/>
            <person name="Vollmers J."/>
            <person name="Rivas-Marin E."/>
            <person name="Kohn T."/>
            <person name="Peeters S.H."/>
            <person name="Heuer A."/>
            <person name="Rast P."/>
            <person name="Oberbeckmann S."/>
            <person name="Bunk B."/>
            <person name="Jeske O."/>
            <person name="Meyerdierks A."/>
            <person name="Storesund J.E."/>
            <person name="Kallscheuer N."/>
            <person name="Luecker S."/>
            <person name="Lage O.M."/>
            <person name="Pohl T."/>
            <person name="Merkel B.J."/>
            <person name="Hornburger P."/>
            <person name="Mueller R.-W."/>
            <person name="Bruemmer F."/>
            <person name="Labrenz M."/>
            <person name="Spormann A.M."/>
            <person name="Op den Camp H."/>
            <person name="Overmann J."/>
            <person name="Amann R."/>
            <person name="Jetten M.S.M."/>
            <person name="Mascher T."/>
            <person name="Medema M.H."/>
            <person name="Devos D.P."/>
            <person name="Kaster A.-K."/>
            <person name="Ovreas L."/>
            <person name="Rohde M."/>
            <person name="Galperin M.Y."/>
            <person name="Jogler C."/>
        </authorList>
    </citation>
    <scope>NUCLEOTIDE SEQUENCE [LARGE SCALE GENOMIC DNA]</scope>
    <source>
        <strain evidence="3 4">Poly30</strain>
    </source>
</reference>
<sequence length="179" mass="19125">MNSSASAGAPRTWTPKDILFLGVASFGGLGLVPAAPRTFGTLGGVLIAWLLAGSRNFLLYTLLLALGLYVVGRIVQPWVEARAGADPGFFVLDEVVGYLVTIAWAGGPTLLALLAAFVVFRYFDTVKLPPARHFERFRGGDGLLLDDLVAGVYGLFTMAVLRLVFLEPASWDASLAPLR</sequence>
<feature type="transmembrane region" description="Helical" evidence="1">
    <location>
        <begin position="144"/>
        <end position="165"/>
    </location>
</feature>
<feature type="transmembrane region" description="Helical" evidence="1">
    <location>
        <begin position="57"/>
        <end position="75"/>
    </location>
</feature>
<keyword evidence="1" id="KW-1133">Transmembrane helix</keyword>
<protein>
    <submittedName>
        <fullName evidence="3">Phosphatidylglycerophosphatase A</fullName>
        <ecNumber evidence="3">3.1.3.27</ecNumber>
    </submittedName>
</protein>
<dbReference type="RefSeq" id="WP_419190680.1">
    <property type="nucleotide sequence ID" value="NZ_CP036434.1"/>
</dbReference>
<dbReference type="Proteomes" id="UP000320390">
    <property type="component" value="Chromosome"/>
</dbReference>
<feature type="domain" description="YutG/PgpA" evidence="2">
    <location>
        <begin position="23"/>
        <end position="161"/>
    </location>
</feature>